<feature type="transmembrane region" description="Helical" evidence="9">
    <location>
        <begin position="80"/>
        <end position="111"/>
    </location>
</feature>
<dbReference type="FunFam" id="1.20.1740.10:FF:000004">
    <property type="entry name" value="Sodium:alanine symporter family protein"/>
    <property type="match status" value="1"/>
</dbReference>
<dbReference type="PANTHER" id="PTHR30330:SF1">
    <property type="entry name" value="AMINO-ACID CARRIER PROTEIN ALST"/>
    <property type="match status" value="1"/>
</dbReference>
<feature type="transmembrane region" description="Helical" evidence="9">
    <location>
        <begin position="145"/>
        <end position="163"/>
    </location>
</feature>
<evidence type="ECO:0000256" key="9">
    <source>
        <dbReference type="RuleBase" id="RU363064"/>
    </source>
</evidence>
<dbReference type="NCBIfam" id="TIGR00835">
    <property type="entry name" value="agcS"/>
    <property type="match status" value="1"/>
</dbReference>
<evidence type="ECO:0000256" key="1">
    <source>
        <dbReference type="ARBA" id="ARBA00004651"/>
    </source>
</evidence>
<proteinExistence type="inferred from homology"/>
<evidence type="ECO:0000313" key="11">
    <source>
        <dbReference type="Proteomes" id="UP001146670"/>
    </source>
</evidence>
<keyword evidence="7 9" id="KW-1133">Transmembrane helix</keyword>
<keyword evidence="8 9" id="KW-0472">Membrane</keyword>
<comment type="subcellular location">
    <subcellularLocation>
        <location evidence="1 9">Cell membrane</location>
        <topology evidence="1 9">Multi-pass membrane protein</topology>
    </subcellularLocation>
</comment>
<protein>
    <submittedName>
        <fullName evidence="10">Alanine/glycine:cation symporter family protein</fullName>
    </submittedName>
</protein>
<keyword evidence="5 9" id="KW-0812">Transmembrane</keyword>
<evidence type="ECO:0000256" key="7">
    <source>
        <dbReference type="ARBA" id="ARBA00022989"/>
    </source>
</evidence>
<keyword evidence="3 9" id="KW-0813">Transport</keyword>
<dbReference type="PROSITE" id="PS00873">
    <property type="entry name" value="NA_ALANINE_SYMP"/>
    <property type="match status" value="1"/>
</dbReference>
<dbReference type="Proteomes" id="UP001146670">
    <property type="component" value="Unassembled WGS sequence"/>
</dbReference>
<evidence type="ECO:0000256" key="8">
    <source>
        <dbReference type="ARBA" id="ARBA00023136"/>
    </source>
</evidence>
<dbReference type="InterPro" id="IPR001463">
    <property type="entry name" value="Na/Ala_symport"/>
</dbReference>
<dbReference type="PANTHER" id="PTHR30330">
    <property type="entry name" value="AGSS FAMILY TRANSPORTER, SODIUM-ALANINE"/>
    <property type="match status" value="1"/>
</dbReference>
<sequence>MFTVIIDFLSKINDFIYFPVLVLLLIGVGLYFTFKTGFVQIANFKDALHTIFEKPEGEDSVSSFQALMISTASRVGTGNIVGISTAICLGGYGAVFWMWLVAIIGGASAFIESTLAQIYKKGSQAGDSYGGPSYYIENALHNRKLGLIFAICLILTYAVGFNMLASFNLRDSFEVYSFFDASVTPYIVGLILAVVTGYCLFGGNQRIIQFTSFLVPFMGIIYIAVALFMTLTNITILPEIIKHIVADAFNFTAISGGIAGSSLVYGIKRGLFSNEAGIGSAPNAAAAADVSHPVKQGLVQMMSVFIDTLIICSATAFMCLSSGIAPDPSLAGAPYVQAALSTVLGQYGNLFITISLVLFGFTTIIGNLYYVDNNLYYIFGKMPSRRFMIIFRSFCVLLIFLGAIQEASAAWLIADLLMAIMALINLPTILILSKTALAALKDYKQQRQRKQNPTFYAKNIGLDDSTLDYWK</sequence>
<accession>A0A9X3JEF6</accession>
<evidence type="ECO:0000256" key="3">
    <source>
        <dbReference type="ARBA" id="ARBA00022448"/>
    </source>
</evidence>
<feature type="transmembrane region" description="Helical" evidence="9">
    <location>
        <begin position="304"/>
        <end position="325"/>
    </location>
</feature>
<evidence type="ECO:0000256" key="6">
    <source>
        <dbReference type="ARBA" id="ARBA00022847"/>
    </source>
</evidence>
<comment type="caution">
    <text evidence="10">The sequence shown here is derived from an EMBL/GenBank/DDBJ whole genome shotgun (WGS) entry which is preliminary data.</text>
</comment>
<feature type="transmembrane region" description="Helical" evidence="9">
    <location>
        <begin position="213"/>
        <end position="236"/>
    </location>
</feature>
<feature type="transmembrane region" description="Helical" evidence="9">
    <location>
        <begin position="390"/>
        <end position="413"/>
    </location>
</feature>
<evidence type="ECO:0000256" key="4">
    <source>
        <dbReference type="ARBA" id="ARBA00022475"/>
    </source>
</evidence>
<feature type="transmembrane region" description="Helical" evidence="9">
    <location>
        <begin position="15"/>
        <end position="34"/>
    </location>
</feature>
<comment type="similarity">
    <text evidence="2 9">Belongs to the alanine or glycine:cation symporter (AGCS) (TC 2.A.25) family.</text>
</comment>
<dbReference type="AlphaFoldDB" id="A0A9X3JEF6"/>
<dbReference type="PRINTS" id="PR00175">
    <property type="entry name" value="NAALASMPORT"/>
</dbReference>
<keyword evidence="11" id="KW-1185">Reference proteome</keyword>
<feature type="transmembrane region" description="Helical" evidence="9">
    <location>
        <begin position="350"/>
        <end position="370"/>
    </location>
</feature>
<keyword evidence="4 9" id="KW-1003">Cell membrane</keyword>
<dbReference type="GO" id="GO:0005283">
    <property type="term" value="F:amino acid:sodium symporter activity"/>
    <property type="evidence" value="ECO:0007669"/>
    <property type="project" value="InterPro"/>
</dbReference>
<evidence type="ECO:0000313" key="10">
    <source>
        <dbReference type="EMBL" id="MCZ0725352.1"/>
    </source>
</evidence>
<dbReference type="RefSeq" id="WP_268751673.1">
    <property type="nucleotide sequence ID" value="NZ_JAPRFQ010000001.1"/>
</dbReference>
<feature type="transmembrane region" description="Helical" evidence="9">
    <location>
        <begin position="419"/>
        <end position="440"/>
    </location>
</feature>
<reference evidence="10" key="1">
    <citation type="submission" date="2022-12" db="EMBL/GenBank/DDBJ databases">
        <title>Description and comparative metabolic analysis of Aerococcus sp. nov., isolated from the feces of a pig.</title>
        <authorList>
            <person name="Chang Y.-H."/>
        </authorList>
    </citation>
    <scope>NUCLEOTIDE SEQUENCE</scope>
    <source>
        <strain evidence="10">YH-aer222</strain>
    </source>
</reference>
<keyword evidence="6 9" id="KW-0769">Symport</keyword>
<feature type="transmembrane region" description="Helical" evidence="9">
    <location>
        <begin position="183"/>
        <end position="201"/>
    </location>
</feature>
<dbReference type="GO" id="GO:0005886">
    <property type="term" value="C:plasma membrane"/>
    <property type="evidence" value="ECO:0007669"/>
    <property type="project" value="UniProtKB-SubCell"/>
</dbReference>
<feature type="transmembrane region" description="Helical" evidence="9">
    <location>
        <begin position="248"/>
        <end position="267"/>
    </location>
</feature>
<evidence type="ECO:0000256" key="2">
    <source>
        <dbReference type="ARBA" id="ARBA00009261"/>
    </source>
</evidence>
<gene>
    <name evidence="10" type="ORF">OW157_02075</name>
</gene>
<dbReference type="Pfam" id="PF01235">
    <property type="entry name" value="Na_Ala_symp"/>
    <property type="match status" value="1"/>
</dbReference>
<name>A0A9X3JEF6_9LACT</name>
<evidence type="ECO:0000256" key="5">
    <source>
        <dbReference type="ARBA" id="ARBA00022692"/>
    </source>
</evidence>
<dbReference type="Gene3D" id="1.20.1740.10">
    <property type="entry name" value="Amino acid/polyamine transporter I"/>
    <property type="match status" value="1"/>
</dbReference>
<organism evidence="10 11">
    <name type="scientific">Aerococcus kribbianus</name>
    <dbReference type="NCBI Taxonomy" id="2999064"/>
    <lineage>
        <taxon>Bacteria</taxon>
        <taxon>Bacillati</taxon>
        <taxon>Bacillota</taxon>
        <taxon>Bacilli</taxon>
        <taxon>Lactobacillales</taxon>
        <taxon>Aerococcaceae</taxon>
        <taxon>Aerococcus</taxon>
    </lineage>
</organism>
<dbReference type="EMBL" id="JAPRFR010000001">
    <property type="protein sequence ID" value="MCZ0725352.1"/>
    <property type="molecule type" value="Genomic_DNA"/>
</dbReference>